<evidence type="ECO:0000313" key="2">
    <source>
        <dbReference type="EMBL" id="KAG5640192.1"/>
    </source>
</evidence>
<reference evidence="2" key="1">
    <citation type="submission" date="2020-07" db="EMBL/GenBank/DDBJ databases">
        <authorList>
            <person name="Nieuwenhuis M."/>
            <person name="Van De Peppel L.J.J."/>
        </authorList>
    </citation>
    <scope>NUCLEOTIDE SEQUENCE</scope>
    <source>
        <strain evidence="2">AP01</strain>
        <tissue evidence="2">Mycelium</tissue>
    </source>
</reference>
<dbReference type="OrthoDB" id="124329at2759"/>
<organism evidence="2 3">
    <name type="scientific">Asterophora parasitica</name>
    <dbReference type="NCBI Taxonomy" id="117018"/>
    <lineage>
        <taxon>Eukaryota</taxon>
        <taxon>Fungi</taxon>
        <taxon>Dikarya</taxon>
        <taxon>Basidiomycota</taxon>
        <taxon>Agaricomycotina</taxon>
        <taxon>Agaricomycetes</taxon>
        <taxon>Agaricomycetidae</taxon>
        <taxon>Agaricales</taxon>
        <taxon>Tricholomatineae</taxon>
        <taxon>Lyophyllaceae</taxon>
        <taxon>Asterophora</taxon>
    </lineage>
</organism>
<evidence type="ECO:0000313" key="3">
    <source>
        <dbReference type="Proteomes" id="UP000775547"/>
    </source>
</evidence>
<protein>
    <submittedName>
        <fullName evidence="2">Uncharacterized protein</fullName>
    </submittedName>
</protein>
<feature type="chain" id="PRO_5040444010" evidence="1">
    <location>
        <begin position="16"/>
        <end position="81"/>
    </location>
</feature>
<feature type="signal peptide" evidence="1">
    <location>
        <begin position="1"/>
        <end position="15"/>
    </location>
</feature>
<dbReference type="EMBL" id="JABCKV010001049">
    <property type="protein sequence ID" value="KAG5640192.1"/>
    <property type="molecule type" value="Genomic_DNA"/>
</dbReference>
<accession>A0A9P7G3M9</accession>
<sequence length="81" mass="8750">MRFLTLAAAVSSALAFETIFKFNASVQVETRSLDDIYQAAKAEGNVVTVWHGGDSITGGDALKEAFEKRFPGITLNITIDL</sequence>
<evidence type="ECO:0000256" key="1">
    <source>
        <dbReference type="SAM" id="SignalP"/>
    </source>
</evidence>
<reference evidence="2" key="2">
    <citation type="submission" date="2021-10" db="EMBL/GenBank/DDBJ databases">
        <title>Phylogenomics reveals ancestral predisposition of the termite-cultivated fungus Termitomyces towards a domesticated lifestyle.</title>
        <authorList>
            <person name="Auxier B."/>
            <person name="Grum-Grzhimaylo A."/>
            <person name="Cardenas M.E."/>
            <person name="Lodge J.D."/>
            <person name="Laessoe T."/>
            <person name="Pedersen O."/>
            <person name="Smith M.E."/>
            <person name="Kuyper T.W."/>
            <person name="Franco-Molano E.A."/>
            <person name="Baroni T.J."/>
            <person name="Aanen D.K."/>
        </authorList>
    </citation>
    <scope>NUCLEOTIDE SEQUENCE</scope>
    <source>
        <strain evidence="2">AP01</strain>
        <tissue evidence="2">Mycelium</tissue>
    </source>
</reference>
<feature type="non-terminal residue" evidence="2">
    <location>
        <position position="81"/>
    </location>
</feature>
<dbReference type="Proteomes" id="UP000775547">
    <property type="component" value="Unassembled WGS sequence"/>
</dbReference>
<keyword evidence="1" id="KW-0732">Signal</keyword>
<name>A0A9P7G3M9_9AGAR</name>
<proteinExistence type="predicted"/>
<gene>
    <name evidence="2" type="ORF">DXG03_000643</name>
</gene>
<dbReference type="AlphaFoldDB" id="A0A9P7G3M9"/>
<keyword evidence="3" id="KW-1185">Reference proteome</keyword>
<comment type="caution">
    <text evidence="2">The sequence shown here is derived from an EMBL/GenBank/DDBJ whole genome shotgun (WGS) entry which is preliminary data.</text>
</comment>